<evidence type="ECO:0000256" key="2">
    <source>
        <dbReference type="ARBA" id="ARBA00009190"/>
    </source>
</evidence>
<feature type="transmembrane region" description="Helical" evidence="6">
    <location>
        <begin position="54"/>
        <end position="75"/>
    </location>
</feature>
<dbReference type="AlphaFoldDB" id="A0A1J0ABD8"/>
<proteinExistence type="inferred from homology"/>
<organism evidence="7 8">
    <name type="scientific">Gloeomargarita lithophora Alchichica-D10</name>
    <dbReference type="NCBI Taxonomy" id="1188229"/>
    <lineage>
        <taxon>Bacteria</taxon>
        <taxon>Bacillati</taxon>
        <taxon>Cyanobacteriota</taxon>
        <taxon>Cyanophyceae</taxon>
        <taxon>Gloeomargaritales</taxon>
        <taxon>Gloeomargaritaceae</taxon>
        <taxon>Gloeomargarita</taxon>
    </lineage>
</organism>
<evidence type="ECO:0000256" key="6">
    <source>
        <dbReference type="RuleBase" id="RU365102"/>
    </source>
</evidence>
<dbReference type="Proteomes" id="UP000180235">
    <property type="component" value="Chromosome"/>
</dbReference>
<dbReference type="GO" id="GO:0016020">
    <property type="term" value="C:membrane"/>
    <property type="evidence" value="ECO:0007669"/>
    <property type="project" value="UniProtKB-SubCell"/>
</dbReference>
<evidence type="ECO:0000256" key="3">
    <source>
        <dbReference type="ARBA" id="ARBA00022692"/>
    </source>
</evidence>
<dbReference type="PANTHER" id="PTHR12608">
    <property type="entry name" value="TRANSMEMBRANE PROTEIN HTP-1 RELATED"/>
    <property type="match status" value="1"/>
</dbReference>
<sequence length="112" mass="12321">MTPKTDHLTTSNPPAGSSQLKIFLGSFTTVLLAELGDKTQITTLLMTSSSHQPWVVFSGSALALIVTSFLGVFLGQWLSQRLDPRRIEVISGLIFLLVALWLLLDIFQVLHL</sequence>
<dbReference type="Pfam" id="PF01169">
    <property type="entry name" value="GDT1"/>
    <property type="match status" value="1"/>
</dbReference>
<gene>
    <name evidence="7" type="ORF">GlitD10_0933</name>
</gene>
<evidence type="ECO:0000313" key="8">
    <source>
        <dbReference type="Proteomes" id="UP000180235"/>
    </source>
</evidence>
<dbReference type="EMBL" id="CP017675">
    <property type="protein sequence ID" value="APB33251.1"/>
    <property type="molecule type" value="Genomic_DNA"/>
</dbReference>
<evidence type="ECO:0000313" key="7">
    <source>
        <dbReference type="EMBL" id="APB33251.1"/>
    </source>
</evidence>
<accession>A0A1J0ABD8</accession>
<dbReference type="InterPro" id="IPR001727">
    <property type="entry name" value="GDT1-like"/>
</dbReference>
<dbReference type="RefSeq" id="WP_071453861.1">
    <property type="nucleotide sequence ID" value="NZ_CP017675.1"/>
</dbReference>
<keyword evidence="8" id="KW-1185">Reference proteome</keyword>
<dbReference type="OrthoDB" id="9801356at2"/>
<dbReference type="STRING" id="1188229.GlitD10_0933"/>
<comment type="similarity">
    <text evidence="2 6">Belongs to the GDT1 family.</text>
</comment>
<protein>
    <recommendedName>
        <fullName evidence="6">GDT1 family protein</fullName>
    </recommendedName>
</protein>
<evidence type="ECO:0000256" key="5">
    <source>
        <dbReference type="ARBA" id="ARBA00023136"/>
    </source>
</evidence>
<evidence type="ECO:0000256" key="4">
    <source>
        <dbReference type="ARBA" id="ARBA00022989"/>
    </source>
</evidence>
<reference evidence="7 8" key="1">
    <citation type="submission" date="2016-10" db="EMBL/GenBank/DDBJ databases">
        <title>Description of Gloeomargarita lithophora gen. nov., sp. nov., a thylakoid-bearing basal-branching cyanobacterium with intracellular carbonates, and proposal for Gloeomargaritales ord. nov.</title>
        <authorList>
            <person name="Moreira D."/>
            <person name="Tavera R."/>
            <person name="Benzerara K."/>
            <person name="Skouri-Panet F."/>
            <person name="Couradeau E."/>
            <person name="Gerard E."/>
            <person name="Loussert C."/>
            <person name="Novelo E."/>
            <person name="Zivanovic Y."/>
            <person name="Lopez-Garcia P."/>
        </authorList>
    </citation>
    <scope>NUCLEOTIDE SEQUENCE [LARGE SCALE GENOMIC DNA]</scope>
    <source>
        <strain evidence="7 8">D10</strain>
    </source>
</reference>
<evidence type="ECO:0000256" key="1">
    <source>
        <dbReference type="ARBA" id="ARBA00004141"/>
    </source>
</evidence>
<feature type="transmembrane region" description="Helical" evidence="6">
    <location>
        <begin position="87"/>
        <end position="110"/>
    </location>
</feature>
<keyword evidence="3 6" id="KW-0812">Transmembrane</keyword>
<dbReference type="KEGG" id="glt:GlitD10_0933"/>
<comment type="caution">
    <text evidence="6">Lacks conserved residue(s) required for the propagation of feature annotation.</text>
</comment>
<keyword evidence="4 6" id="KW-1133">Transmembrane helix</keyword>
<dbReference type="PANTHER" id="PTHR12608:SF1">
    <property type="entry name" value="TRANSMEMBRANE PROTEIN 165"/>
    <property type="match status" value="1"/>
</dbReference>
<name>A0A1J0ABD8_9CYAN</name>
<keyword evidence="5 6" id="KW-0472">Membrane</keyword>
<dbReference type="GO" id="GO:0046873">
    <property type="term" value="F:metal ion transmembrane transporter activity"/>
    <property type="evidence" value="ECO:0007669"/>
    <property type="project" value="InterPro"/>
</dbReference>
<comment type="subcellular location">
    <subcellularLocation>
        <location evidence="1 6">Membrane</location>
        <topology evidence="1 6">Multi-pass membrane protein</topology>
    </subcellularLocation>
</comment>